<evidence type="ECO:0000259" key="7">
    <source>
        <dbReference type="PROSITE" id="PS50110"/>
    </source>
</evidence>
<dbReference type="InterPro" id="IPR058245">
    <property type="entry name" value="NreC/VraR/RcsB-like_REC"/>
</dbReference>
<dbReference type="Pfam" id="PF00196">
    <property type="entry name" value="GerE"/>
    <property type="match status" value="1"/>
</dbReference>
<dbReference type="GO" id="GO:0000160">
    <property type="term" value="P:phosphorelay signal transduction system"/>
    <property type="evidence" value="ECO:0007669"/>
    <property type="project" value="InterPro"/>
</dbReference>
<dbReference type="SMART" id="SM00448">
    <property type="entry name" value="REC"/>
    <property type="match status" value="1"/>
</dbReference>
<dbReference type="GO" id="GO:0003677">
    <property type="term" value="F:DNA binding"/>
    <property type="evidence" value="ECO:0007669"/>
    <property type="project" value="UniProtKB-KW"/>
</dbReference>
<dbReference type="PROSITE" id="PS50110">
    <property type="entry name" value="RESPONSE_REGULATORY"/>
    <property type="match status" value="1"/>
</dbReference>
<feature type="domain" description="HTH luxR-type" evidence="6">
    <location>
        <begin position="145"/>
        <end position="210"/>
    </location>
</feature>
<dbReference type="AlphaFoldDB" id="A0AAU2JQ08"/>
<dbReference type="SUPFAM" id="SSF52172">
    <property type="entry name" value="CheY-like"/>
    <property type="match status" value="1"/>
</dbReference>
<dbReference type="Pfam" id="PF00072">
    <property type="entry name" value="Response_reg"/>
    <property type="match status" value="1"/>
</dbReference>
<dbReference type="PROSITE" id="PS50043">
    <property type="entry name" value="HTH_LUXR_2"/>
    <property type="match status" value="1"/>
</dbReference>
<dbReference type="CDD" id="cd17535">
    <property type="entry name" value="REC_NarL-like"/>
    <property type="match status" value="1"/>
</dbReference>
<dbReference type="Gene3D" id="3.40.50.2300">
    <property type="match status" value="1"/>
</dbReference>
<dbReference type="InterPro" id="IPR016032">
    <property type="entry name" value="Sig_transdc_resp-reg_C-effctor"/>
</dbReference>
<proteinExistence type="predicted"/>
<reference evidence="8" key="1">
    <citation type="submission" date="2022-10" db="EMBL/GenBank/DDBJ databases">
        <title>The complete genomes of actinobacterial strains from the NBC collection.</title>
        <authorList>
            <person name="Joergensen T.S."/>
            <person name="Alvarez Arevalo M."/>
            <person name="Sterndorff E.B."/>
            <person name="Faurdal D."/>
            <person name="Vuksanovic O."/>
            <person name="Mourched A.-S."/>
            <person name="Charusanti P."/>
            <person name="Shaw S."/>
            <person name="Blin K."/>
            <person name="Weber T."/>
        </authorList>
    </citation>
    <scope>NUCLEOTIDE SEQUENCE</scope>
    <source>
        <strain evidence="8">NBC_00049</strain>
    </source>
</reference>
<dbReference type="InterPro" id="IPR039420">
    <property type="entry name" value="WalR-like"/>
</dbReference>
<dbReference type="GO" id="GO:0006355">
    <property type="term" value="P:regulation of DNA-templated transcription"/>
    <property type="evidence" value="ECO:0007669"/>
    <property type="project" value="InterPro"/>
</dbReference>
<organism evidence="8">
    <name type="scientific">Streptomyces sp. NBC_00049</name>
    <dbReference type="NCBI Taxonomy" id="2903617"/>
    <lineage>
        <taxon>Bacteria</taxon>
        <taxon>Bacillati</taxon>
        <taxon>Actinomycetota</taxon>
        <taxon>Actinomycetes</taxon>
        <taxon>Kitasatosporales</taxon>
        <taxon>Streptomycetaceae</taxon>
        <taxon>Streptomyces</taxon>
    </lineage>
</organism>
<evidence type="ECO:0000256" key="2">
    <source>
        <dbReference type="ARBA" id="ARBA00023015"/>
    </source>
</evidence>
<dbReference type="PANTHER" id="PTHR43214:SF24">
    <property type="entry name" value="TRANSCRIPTIONAL REGULATORY PROTEIN NARL-RELATED"/>
    <property type="match status" value="1"/>
</dbReference>
<evidence type="ECO:0000259" key="6">
    <source>
        <dbReference type="PROSITE" id="PS50043"/>
    </source>
</evidence>
<keyword evidence="1 5" id="KW-0597">Phosphoprotein</keyword>
<dbReference type="SUPFAM" id="SSF46894">
    <property type="entry name" value="C-terminal effector domain of the bipartite response regulators"/>
    <property type="match status" value="1"/>
</dbReference>
<feature type="modified residue" description="4-aspartylphosphate" evidence="5">
    <location>
        <position position="52"/>
    </location>
</feature>
<sequence>MVRVLLVDDEELVRVALTAILDSAAGIEAVACDGPEAVGLARSTAPDVVLLDVNMPGADGFSVLRELRALPEPPAVAMLTLLGSDEYLHAALRFGACGYLLKDTEPHLLIDCVRILAGGGVVYVPPQSRAVMGTHVNVPLPAPAAPELRGRVTGREYEVLALLAAGLSNTEMAERLGVGMTTVKTHIGALKKKLGAPSRVALAAVAHREGLLDTASADRP</sequence>
<dbReference type="InterPro" id="IPR000792">
    <property type="entry name" value="Tscrpt_reg_LuxR_C"/>
</dbReference>
<dbReference type="InterPro" id="IPR011006">
    <property type="entry name" value="CheY-like_superfamily"/>
</dbReference>
<evidence type="ECO:0000256" key="4">
    <source>
        <dbReference type="ARBA" id="ARBA00023163"/>
    </source>
</evidence>
<evidence type="ECO:0000256" key="3">
    <source>
        <dbReference type="ARBA" id="ARBA00023125"/>
    </source>
</evidence>
<dbReference type="PRINTS" id="PR00038">
    <property type="entry name" value="HTHLUXR"/>
</dbReference>
<keyword evidence="4" id="KW-0804">Transcription</keyword>
<keyword evidence="3" id="KW-0238">DNA-binding</keyword>
<dbReference type="SMART" id="SM00421">
    <property type="entry name" value="HTH_LUXR"/>
    <property type="match status" value="1"/>
</dbReference>
<dbReference type="InterPro" id="IPR001789">
    <property type="entry name" value="Sig_transdc_resp-reg_receiver"/>
</dbReference>
<dbReference type="EMBL" id="CP108264">
    <property type="protein sequence ID" value="WTU73553.1"/>
    <property type="molecule type" value="Genomic_DNA"/>
</dbReference>
<accession>A0AAU2JQ08</accession>
<keyword evidence="2" id="KW-0805">Transcription regulation</keyword>
<dbReference type="CDD" id="cd06170">
    <property type="entry name" value="LuxR_C_like"/>
    <property type="match status" value="1"/>
</dbReference>
<protein>
    <submittedName>
        <fullName evidence="8">Response regulator transcription factor</fullName>
    </submittedName>
</protein>
<feature type="domain" description="Response regulatory" evidence="7">
    <location>
        <begin position="3"/>
        <end position="117"/>
    </location>
</feature>
<name>A0AAU2JQ08_9ACTN</name>
<evidence type="ECO:0000256" key="5">
    <source>
        <dbReference type="PROSITE-ProRule" id="PRU00169"/>
    </source>
</evidence>
<evidence type="ECO:0000313" key="8">
    <source>
        <dbReference type="EMBL" id="WTU73553.1"/>
    </source>
</evidence>
<gene>
    <name evidence="8" type="ORF">OG327_09495</name>
</gene>
<evidence type="ECO:0000256" key="1">
    <source>
        <dbReference type="ARBA" id="ARBA00022553"/>
    </source>
</evidence>
<dbReference type="PANTHER" id="PTHR43214">
    <property type="entry name" value="TWO-COMPONENT RESPONSE REGULATOR"/>
    <property type="match status" value="1"/>
</dbReference>